<evidence type="ECO:0000313" key="1">
    <source>
        <dbReference type="EMBL" id="KAK4386395.1"/>
    </source>
</evidence>
<organism evidence="1 2">
    <name type="scientific">Sesamum angolense</name>
    <dbReference type="NCBI Taxonomy" id="2727404"/>
    <lineage>
        <taxon>Eukaryota</taxon>
        <taxon>Viridiplantae</taxon>
        <taxon>Streptophyta</taxon>
        <taxon>Embryophyta</taxon>
        <taxon>Tracheophyta</taxon>
        <taxon>Spermatophyta</taxon>
        <taxon>Magnoliopsida</taxon>
        <taxon>eudicotyledons</taxon>
        <taxon>Gunneridae</taxon>
        <taxon>Pentapetalae</taxon>
        <taxon>asterids</taxon>
        <taxon>lamiids</taxon>
        <taxon>Lamiales</taxon>
        <taxon>Pedaliaceae</taxon>
        <taxon>Sesamum</taxon>
    </lineage>
</organism>
<reference evidence="1" key="2">
    <citation type="journal article" date="2024" name="Plant">
        <title>Genomic evolution and insights into agronomic trait innovations of Sesamum species.</title>
        <authorList>
            <person name="Miao H."/>
            <person name="Wang L."/>
            <person name="Qu L."/>
            <person name="Liu H."/>
            <person name="Sun Y."/>
            <person name="Le M."/>
            <person name="Wang Q."/>
            <person name="Wei S."/>
            <person name="Zheng Y."/>
            <person name="Lin W."/>
            <person name="Duan Y."/>
            <person name="Cao H."/>
            <person name="Xiong S."/>
            <person name="Wang X."/>
            <person name="Wei L."/>
            <person name="Li C."/>
            <person name="Ma Q."/>
            <person name="Ju M."/>
            <person name="Zhao R."/>
            <person name="Li G."/>
            <person name="Mu C."/>
            <person name="Tian Q."/>
            <person name="Mei H."/>
            <person name="Zhang T."/>
            <person name="Gao T."/>
            <person name="Zhang H."/>
        </authorList>
    </citation>
    <scope>NUCLEOTIDE SEQUENCE</scope>
    <source>
        <strain evidence="1">K16</strain>
    </source>
</reference>
<comment type="caution">
    <text evidence="1">The sequence shown here is derived from an EMBL/GenBank/DDBJ whole genome shotgun (WGS) entry which is preliminary data.</text>
</comment>
<dbReference type="InterPro" id="IPR032675">
    <property type="entry name" value="LRR_dom_sf"/>
</dbReference>
<name>A0AAE1W428_9LAMI</name>
<gene>
    <name evidence="1" type="ORF">Sango_2510100</name>
</gene>
<keyword evidence="2" id="KW-1185">Reference proteome</keyword>
<proteinExistence type="predicted"/>
<dbReference type="PANTHER" id="PTHR15140">
    <property type="entry name" value="TUBULIN-SPECIFIC CHAPERONE E"/>
    <property type="match status" value="1"/>
</dbReference>
<dbReference type="Gene3D" id="3.80.10.10">
    <property type="entry name" value="Ribonuclease Inhibitor"/>
    <property type="match status" value="1"/>
</dbReference>
<protein>
    <submittedName>
        <fullName evidence="1">Uncharacterized protein</fullName>
    </submittedName>
</protein>
<sequence length="397" mass="45784">MKFGRCRNLDIPNFEMLFYQIRQQLKVPLVWKNLHTLSGIINFRCTKEVVQRIPNLKKLKIIYCSVDSRKCSEFCLENLAYLHKLESLSLSMFKIPCEEVPSYEMLGLGAGGHMYIAFPNSLKKLSLEGGRIPWENTTVIGSLPNLEVLKLSDHAFHEPEWNPEEGQFSRLKAFYITESNLVWWRAESTHFPSLERLFLTYMARLNEVPSEIGNIATLRSIYLERCSKSATISAKQIEAEQHSNGNELEVHAHWSYTTTWRIAFKAVHFLVRLTRALNHEESGYLSSPVESEYLSSPTLTEYLLSHISLLLSLLALSRKVAIDCKHSAEHRSCVYLRQLQVALSKSLERKHCDMVEFLLISLLLGEKMMEKISLLQSADLNKICVNYCHITLLLWML</sequence>
<dbReference type="PANTHER" id="PTHR15140:SF33">
    <property type="entry name" value="LATE BLIGHT RESISTANCE PROTEIN HOMOLOG R1A-3 ISOFORM X1"/>
    <property type="match status" value="1"/>
</dbReference>
<dbReference type="AlphaFoldDB" id="A0AAE1W428"/>
<dbReference type="Proteomes" id="UP001289374">
    <property type="component" value="Unassembled WGS sequence"/>
</dbReference>
<reference evidence="1" key="1">
    <citation type="submission" date="2020-06" db="EMBL/GenBank/DDBJ databases">
        <authorList>
            <person name="Li T."/>
            <person name="Hu X."/>
            <person name="Zhang T."/>
            <person name="Song X."/>
            <person name="Zhang H."/>
            <person name="Dai N."/>
            <person name="Sheng W."/>
            <person name="Hou X."/>
            <person name="Wei L."/>
        </authorList>
    </citation>
    <scope>NUCLEOTIDE SEQUENCE</scope>
    <source>
        <strain evidence="1">K16</strain>
        <tissue evidence="1">Leaf</tissue>
    </source>
</reference>
<accession>A0AAE1W428</accession>
<evidence type="ECO:0000313" key="2">
    <source>
        <dbReference type="Proteomes" id="UP001289374"/>
    </source>
</evidence>
<dbReference type="EMBL" id="JACGWL010000015">
    <property type="protein sequence ID" value="KAK4386395.1"/>
    <property type="molecule type" value="Genomic_DNA"/>
</dbReference>
<dbReference type="SUPFAM" id="SSF52058">
    <property type="entry name" value="L domain-like"/>
    <property type="match status" value="1"/>
</dbReference>